<dbReference type="CDD" id="cd00096">
    <property type="entry name" value="Ig"/>
    <property type="match status" value="1"/>
</dbReference>
<dbReference type="InterPro" id="IPR007110">
    <property type="entry name" value="Ig-like_dom"/>
</dbReference>
<keyword evidence="3" id="KW-1185">Reference proteome</keyword>
<dbReference type="PROSITE" id="PS50835">
    <property type="entry name" value="IG_LIKE"/>
    <property type="match status" value="1"/>
</dbReference>
<dbReference type="Gene3D" id="2.60.40.10">
    <property type="entry name" value="Immunoglobulins"/>
    <property type="match status" value="1"/>
</dbReference>
<gene>
    <name evidence="2" type="ORF">LSH36_44g04016</name>
</gene>
<dbReference type="Proteomes" id="UP001208570">
    <property type="component" value="Unassembled WGS sequence"/>
</dbReference>
<reference evidence="2" key="1">
    <citation type="journal article" date="2023" name="Mol. Biol. Evol.">
        <title>Third-Generation Sequencing Reveals the Adaptive Role of the Epigenome in Three Deep-Sea Polychaetes.</title>
        <authorList>
            <person name="Perez M."/>
            <person name="Aroh O."/>
            <person name="Sun Y."/>
            <person name="Lan Y."/>
            <person name="Juniper S.K."/>
            <person name="Young C.R."/>
            <person name="Angers B."/>
            <person name="Qian P.Y."/>
        </authorList>
    </citation>
    <scope>NUCLEOTIDE SEQUENCE</scope>
    <source>
        <strain evidence="2">P08H-3</strain>
    </source>
</reference>
<evidence type="ECO:0000259" key="1">
    <source>
        <dbReference type="PROSITE" id="PS50835"/>
    </source>
</evidence>
<name>A0AAD9NF16_9ANNE</name>
<protein>
    <recommendedName>
        <fullName evidence="1">Ig-like domain-containing protein</fullName>
    </recommendedName>
</protein>
<dbReference type="InterPro" id="IPR036179">
    <property type="entry name" value="Ig-like_dom_sf"/>
</dbReference>
<dbReference type="PANTHER" id="PTHR45889">
    <property type="entry name" value="IG-LIKE DOMAIN-CONTAINING PROTEIN"/>
    <property type="match status" value="1"/>
</dbReference>
<dbReference type="Pfam" id="PF00047">
    <property type="entry name" value="ig"/>
    <property type="match status" value="1"/>
</dbReference>
<evidence type="ECO:0000313" key="3">
    <source>
        <dbReference type="Proteomes" id="UP001208570"/>
    </source>
</evidence>
<comment type="caution">
    <text evidence="2">The sequence shown here is derived from an EMBL/GenBank/DDBJ whole genome shotgun (WGS) entry which is preliminary data.</text>
</comment>
<accession>A0AAD9NF16</accession>
<feature type="domain" description="Ig-like" evidence="1">
    <location>
        <begin position="205"/>
        <end position="305"/>
    </location>
</feature>
<dbReference type="SUPFAM" id="SSF48726">
    <property type="entry name" value="Immunoglobulin"/>
    <property type="match status" value="1"/>
</dbReference>
<dbReference type="InterPro" id="IPR013783">
    <property type="entry name" value="Ig-like_fold"/>
</dbReference>
<evidence type="ECO:0000313" key="2">
    <source>
        <dbReference type="EMBL" id="KAK2165911.1"/>
    </source>
</evidence>
<dbReference type="InterPro" id="IPR013151">
    <property type="entry name" value="Immunoglobulin_dom"/>
</dbReference>
<sequence length="373" mass="41219">MHPVLPGGVKRMIIHPVCNKECPKMISRICDTISAVVGSISPVALRQHPEAKGEDSGMIGCKHVLLNGQTFSAFEEFKVVVPPQSVQLKHYTNGNEHTITDGKIIVKEGEDGGLECVVVMDGSHDLPHTTITLGDKDAMSMFSKEENKTKNPNNGLIQMKAVITYEYLFEKPDLSLNGQRLVCTSHVEGFDPLSSGAEVEVHYKPRVECDPAGGSVGDKVELTCRGQMNPRLDLASVTWKRKPDTFTLTQSEPQLGRHHFVVEENHNGTYVFTLIIDGLEEKDFGNYKFEVQNSHDITEVKLKLQQVVTTTTTTTTTRTEPLAEVTPMSDSFPYYRPVTASDNPEPEQGAVGRASVSQSLALLFLLPFFLCFL</sequence>
<dbReference type="PANTHER" id="PTHR45889:SF8">
    <property type="entry name" value="IG-LIKE DOMAIN-CONTAINING PROTEIN"/>
    <property type="match status" value="1"/>
</dbReference>
<proteinExistence type="predicted"/>
<dbReference type="AlphaFoldDB" id="A0AAD9NF16"/>
<organism evidence="2 3">
    <name type="scientific">Paralvinella palmiformis</name>
    <dbReference type="NCBI Taxonomy" id="53620"/>
    <lineage>
        <taxon>Eukaryota</taxon>
        <taxon>Metazoa</taxon>
        <taxon>Spiralia</taxon>
        <taxon>Lophotrochozoa</taxon>
        <taxon>Annelida</taxon>
        <taxon>Polychaeta</taxon>
        <taxon>Sedentaria</taxon>
        <taxon>Canalipalpata</taxon>
        <taxon>Terebellida</taxon>
        <taxon>Terebelliformia</taxon>
        <taxon>Alvinellidae</taxon>
        <taxon>Paralvinella</taxon>
    </lineage>
</organism>
<dbReference type="EMBL" id="JAODUP010000044">
    <property type="protein sequence ID" value="KAK2165911.1"/>
    <property type="molecule type" value="Genomic_DNA"/>
</dbReference>